<dbReference type="GeneTree" id="ENSGT00940000175264"/>
<keyword evidence="6" id="KW-1185">Reference proteome</keyword>
<dbReference type="InterPro" id="IPR013783">
    <property type="entry name" value="Ig-like_fold"/>
</dbReference>
<dbReference type="Pfam" id="PF13895">
    <property type="entry name" value="Ig_2"/>
    <property type="match status" value="1"/>
</dbReference>
<dbReference type="PANTHER" id="PTHR46013:SF4">
    <property type="entry name" value="B-CELL RECEPTOR CD22-RELATED"/>
    <property type="match status" value="1"/>
</dbReference>
<keyword evidence="3" id="KW-0732">Signal</keyword>
<feature type="chain" id="PRO_5044198734" description="Ig-like domain-containing protein" evidence="3">
    <location>
        <begin position="22"/>
        <end position="522"/>
    </location>
</feature>
<name>A0AAX7TI17_ASTCA</name>
<feature type="signal peptide" evidence="3">
    <location>
        <begin position="1"/>
        <end position="21"/>
    </location>
</feature>
<keyword evidence="2" id="KW-0472">Membrane</keyword>
<dbReference type="SUPFAM" id="SSF48726">
    <property type="entry name" value="Immunoglobulin"/>
    <property type="match status" value="4"/>
</dbReference>
<dbReference type="Pfam" id="PF13927">
    <property type="entry name" value="Ig_3"/>
    <property type="match status" value="1"/>
</dbReference>
<dbReference type="InterPro" id="IPR003599">
    <property type="entry name" value="Ig_sub"/>
</dbReference>
<feature type="region of interest" description="Disordered" evidence="1">
    <location>
        <begin position="493"/>
        <end position="522"/>
    </location>
</feature>
<dbReference type="SMART" id="SM00409">
    <property type="entry name" value="IG"/>
    <property type="match status" value="4"/>
</dbReference>
<dbReference type="Gene3D" id="2.60.40.10">
    <property type="entry name" value="Immunoglobulins"/>
    <property type="match status" value="4"/>
</dbReference>
<reference evidence="6" key="2">
    <citation type="submission" date="2023-03" db="EMBL/GenBank/DDBJ databases">
        <authorList>
            <consortium name="Wellcome Sanger Institute Data Sharing"/>
        </authorList>
    </citation>
    <scope>NUCLEOTIDE SEQUENCE [LARGE SCALE GENOMIC DNA]</scope>
</reference>
<feature type="compositionally biased region" description="Basic and acidic residues" evidence="1">
    <location>
        <begin position="509"/>
        <end position="522"/>
    </location>
</feature>
<dbReference type="Ensembl" id="ENSACLT00000057141.1">
    <property type="protein sequence ID" value="ENSACLP00000056683.1"/>
    <property type="gene ID" value="ENSACLG00000012481.2"/>
</dbReference>
<dbReference type="Pfam" id="PF07686">
    <property type="entry name" value="V-set"/>
    <property type="match status" value="2"/>
</dbReference>
<feature type="transmembrane region" description="Helical" evidence="2">
    <location>
        <begin position="459"/>
        <end position="480"/>
    </location>
</feature>
<dbReference type="InterPro" id="IPR007110">
    <property type="entry name" value="Ig-like_dom"/>
</dbReference>
<proteinExistence type="predicted"/>
<evidence type="ECO:0000256" key="3">
    <source>
        <dbReference type="SAM" id="SignalP"/>
    </source>
</evidence>
<dbReference type="AlphaFoldDB" id="A0AAX7TI17"/>
<evidence type="ECO:0000313" key="5">
    <source>
        <dbReference type="Ensembl" id="ENSACLP00000056683.1"/>
    </source>
</evidence>
<dbReference type="InterPro" id="IPR003598">
    <property type="entry name" value="Ig_sub2"/>
</dbReference>
<dbReference type="InterPro" id="IPR013106">
    <property type="entry name" value="Ig_V-set"/>
</dbReference>
<dbReference type="SMART" id="SM00408">
    <property type="entry name" value="IGc2"/>
    <property type="match status" value="2"/>
</dbReference>
<keyword evidence="2" id="KW-0812">Transmembrane</keyword>
<evidence type="ECO:0000256" key="1">
    <source>
        <dbReference type="SAM" id="MobiDB-lite"/>
    </source>
</evidence>
<feature type="domain" description="Ig-like" evidence="4">
    <location>
        <begin position="147"/>
        <end position="222"/>
    </location>
</feature>
<dbReference type="PROSITE" id="PS50835">
    <property type="entry name" value="IG_LIKE"/>
    <property type="match status" value="2"/>
</dbReference>
<reference evidence="5" key="3">
    <citation type="submission" date="2025-08" db="UniProtKB">
        <authorList>
            <consortium name="Ensembl"/>
        </authorList>
    </citation>
    <scope>IDENTIFICATION</scope>
</reference>
<reference evidence="5" key="4">
    <citation type="submission" date="2025-09" db="UniProtKB">
        <authorList>
            <consortium name="Ensembl"/>
        </authorList>
    </citation>
    <scope>IDENTIFICATION</scope>
</reference>
<evidence type="ECO:0000259" key="4">
    <source>
        <dbReference type="PROSITE" id="PS50835"/>
    </source>
</evidence>
<feature type="domain" description="Ig-like" evidence="4">
    <location>
        <begin position="365"/>
        <end position="438"/>
    </location>
</feature>
<dbReference type="Proteomes" id="UP000265100">
    <property type="component" value="Chromosome 11"/>
</dbReference>
<sequence length="522" mass="58278">MAVWDKNTLWGFLLLLTGAVGQTVIYPLTSTCAVRGSTATLPCTFTPLKTFSDGGREVPPELIRVVWYQSQQHQLCQLNKPFVYDSDSKNHKQRFEYLGDKKTNCTLQIRDVQQRDHATFCFRMEVDHTKVHFNISRGVTVRVVDSTKMRIISSSDDKKLSRGETVTLLCASVCTFHQLEVTWFKDGHALSETGPSLELDFLTAEDSGNYTCALKANMETLSEPYSLQVTGETGAVGQTVNYPFTSTCAVTGSTATLPCTFTPPKSVDQRGREVPLKIVRVLWYQSHCYQLYQLTKPSVYDSDSTNNKPRYQYLGDMKTNCTLQIRDVQQRDNASFSFRMGVNHRGGHFTNGTGVTVRVTDGIQMRIISSSDDNKFRKKENVTLLCASVCTFHHLEVTWFKDGCILSETGSSLQLSSLTVEDSGNYTCALKTNMKTLSEPHSLQVEAGVKLDKVDNLTVARLLLFSAHTVLILFLASVILKGRVVCRSGEGQQQTAERLVAVQPPDVPEEPRTNEEERGQAV</sequence>
<reference evidence="5 6" key="1">
    <citation type="submission" date="2018-05" db="EMBL/GenBank/DDBJ databases">
        <authorList>
            <person name="Datahose"/>
        </authorList>
    </citation>
    <scope>NUCLEOTIDE SEQUENCE</scope>
</reference>
<dbReference type="PANTHER" id="PTHR46013">
    <property type="entry name" value="VASCULAR CELL ADHESION MOLECULE 1"/>
    <property type="match status" value="1"/>
</dbReference>
<keyword evidence="2" id="KW-1133">Transmembrane helix</keyword>
<evidence type="ECO:0000256" key="2">
    <source>
        <dbReference type="SAM" id="Phobius"/>
    </source>
</evidence>
<evidence type="ECO:0000313" key="6">
    <source>
        <dbReference type="Proteomes" id="UP000265100"/>
    </source>
</evidence>
<accession>A0AAX7TI17</accession>
<organism evidence="5 6">
    <name type="scientific">Astatotilapia calliptera</name>
    <name type="common">Eastern happy</name>
    <name type="synonym">Chromis callipterus</name>
    <dbReference type="NCBI Taxonomy" id="8154"/>
    <lineage>
        <taxon>Eukaryota</taxon>
        <taxon>Metazoa</taxon>
        <taxon>Chordata</taxon>
        <taxon>Craniata</taxon>
        <taxon>Vertebrata</taxon>
        <taxon>Euteleostomi</taxon>
        <taxon>Actinopterygii</taxon>
        <taxon>Neopterygii</taxon>
        <taxon>Teleostei</taxon>
        <taxon>Neoteleostei</taxon>
        <taxon>Acanthomorphata</taxon>
        <taxon>Ovalentaria</taxon>
        <taxon>Cichlomorphae</taxon>
        <taxon>Cichliformes</taxon>
        <taxon>Cichlidae</taxon>
        <taxon>African cichlids</taxon>
        <taxon>Pseudocrenilabrinae</taxon>
        <taxon>Haplochromini</taxon>
        <taxon>Astatotilapia</taxon>
    </lineage>
</organism>
<dbReference type="InterPro" id="IPR036179">
    <property type="entry name" value="Ig-like_dom_sf"/>
</dbReference>
<protein>
    <recommendedName>
        <fullName evidence="4">Ig-like domain-containing protein</fullName>
    </recommendedName>
</protein>